<dbReference type="EMBL" id="CP073910">
    <property type="protein sequence ID" value="QUT07317.1"/>
    <property type="molecule type" value="Genomic_DNA"/>
</dbReference>
<keyword evidence="3" id="KW-1185">Reference proteome</keyword>
<dbReference type="AlphaFoldDB" id="A0A975Q3A2"/>
<dbReference type="NCBIfam" id="TIGR04274">
    <property type="entry name" value="hypoxanDNAglyco"/>
    <property type="match status" value="1"/>
</dbReference>
<dbReference type="KEGG" id="spph:KFK14_07900"/>
<evidence type="ECO:0000259" key="1">
    <source>
        <dbReference type="Pfam" id="PF03167"/>
    </source>
</evidence>
<gene>
    <name evidence="2" type="ORF">KFK14_07900</name>
</gene>
<dbReference type="EC" id="3.2.2.15" evidence="2"/>
<keyword evidence="2" id="KW-0378">Hydrolase</keyword>
<dbReference type="RefSeq" id="WP_212610484.1">
    <property type="nucleotide sequence ID" value="NZ_CP073910.1"/>
</dbReference>
<dbReference type="SUPFAM" id="SSF52141">
    <property type="entry name" value="Uracil-DNA glycosylase-like"/>
    <property type="match status" value="1"/>
</dbReference>
<dbReference type="Proteomes" id="UP000681425">
    <property type="component" value="Chromosome"/>
</dbReference>
<sequence>MTLKSAFLPSVDAQTRVLILGSLPGERSLAANEYYAHPTNAFWWLVGEVIGEPLPALPYAQRLARLKARHIGLWDVIATARRHGSLDGAIRDATHRDLAGLATTLPDLRAIAFNGGEAARRGRKQLADVDRYALIDLPSSSAAYAGLPRDGKLAAWREITPFLL</sequence>
<dbReference type="Pfam" id="PF03167">
    <property type="entry name" value="UDG"/>
    <property type="match status" value="1"/>
</dbReference>
<organism evidence="2 3">
    <name type="scientific">Sphingobium phenoxybenzoativorans</name>
    <dbReference type="NCBI Taxonomy" id="1592790"/>
    <lineage>
        <taxon>Bacteria</taxon>
        <taxon>Pseudomonadati</taxon>
        <taxon>Pseudomonadota</taxon>
        <taxon>Alphaproteobacteria</taxon>
        <taxon>Sphingomonadales</taxon>
        <taxon>Sphingomonadaceae</taxon>
        <taxon>Sphingobium</taxon>
    </lineage>
</organism>
<reference evidence="2" key="1">
    <citation type="submission" date="2021-04" db="EMBL/GenBank/DDBJ databases">
        <title>Isolation of p-tert-butylphenol degrading bacteria Sphingobium phenoxybenzoativorans Tas13 from active sludge.</title>
        <authorList>
            <person name="Li Y."/>
        </authorList>
    </citation>
    <scope>NUCLEOTIDE SEQUENCE</scope>
    <source>
        <strain evidence="2">Tas13</strain>
    </source>
</reference>
<dbReference type="InterPro" id="IPR026353">
    <property type="entry name" value="Hypoxan-DNA_Glyclase"/>
</dbReference>
<dbReference type="InterPro" id="IPR005122">
    <property type="entry name" value="Uracil-DNA_glycosylase-like"/>
</dbReference>
<feature type="domain" description="Uracil-DNA glycosylase-like" evidence="1">
    <location>
        <begin position="11"/>
        <end position="143"/>
    </location>
</feature>
<proteinExistence type="predicted"/>
<dbReference type="CDD" id="cd10032">
    <property type="entry name" value="UDG-F6_HDG"/>
    <property type="match status" value="1"/>
</dbReference>
<evidence type="ECO:0000313" key="2">
    <source>
        <dbReference type="EMBL" id="QUT07317.1"/>
    </source>
</evidence>
<name>A0A975Q3A2_9SPHN</name>
<dbReference type="GO" id="GO:0033958">
    <property type="term" value="F:DNA-deoxyinosine glycosylase activity"/>
    <property type="evidence" value="ECO:0007669"/>
    <property type="project" value="UniProtKB-EC"/>
</dbReference>
<protein>
    <submittedName>
        <fullName evidence="2">DNA-deoxyinosine glycosylase</fullName>
        <ecNumber evidence="2">3.2.2.15</ecNumber>
    </submittedName>
</protein>
<dbReference type="InterPro" id="IPR036895">
    <property type="entry name" value="Uracil-DNA_glycosylase-like_sf"/>
</dbReference>
<evidence type="ECO:0000313" key="3">
    <source>
        <dbReference type="Proteomes" id="UP000681425"/>
    </source>
</evidence>
<dbReference type="Gene3D" id="3.40.470.10">
    <property type="entry name" value="Uracil-DNA glycosylase-like domain"/>
    <property type="match status" value="1"/>
</dbReference>
<keyword evidence="2" id="KW-0326">Glycosidase</keyword>
<accession>A0A975Q3A2</accession>